<dbReference type="Pfam" id="PF12833">
    <property type="entry name" value="HTH_18"/>
    <property type="match status" value="1"/>
</dbReference>
<dbReference type="CDD" id="cd17536">
    <property type="entry name" value="REC_YesN-like"/>
    <property type="match status" value="1"/>
</dbReference>
<evidence type="ECO:0000256" key="1">
    <source>
        <dbReference type="ARBA" id="ARBA00004496"/>
    </source>
</evidence>
<comment type="caution">
    <text evidence="11">The sequence shown here is derived from an EMBL/GenBank/DDBJ whole genome shotgun (WGS) entry which is preliminary data.</text>
</comment>
<dbReference type="Pfam" id="PF00072">
    <property type="entry name" value="Response_reg"/>
    <property type="match status" value="1"/>
</dbReference>
<sequence length="493" mass="55762">MLKAVVFDDEHIVLQGLKTMVDWESFGIELAGTAENGTSALRLFRDVRPDLLLTDIRMPGMDGLQLIEAALAEAPETYCIVFSGFNEFDYVKRAIQLGVADYLEKPITVPSIERAIGKAVGRINEQKETTSYKRRWEDGKRELLEKSTSDLLLLGEDEKWREPFGPQADHVVGVTVLAYCGEFQVPEQPEYRTVYVRVGEERFAVVFHFIDPGHAFWERLAQEDEREDIAVGAGRTYADPAQAVFSFSEAKRALRSACFLDASGLLRFEELGELITSPEGLTEREEAMILSMRAGNIAGVMEQVDRFLAWLQSEKVGPDVAEREMVKLLYFAMEASKEGEAAEGGEPFLPHVEIREALTRGRVHEWFRERMERIAASSSERRETTKHAAVDRAMSFIDRNLSRDLSLEEVAGHVGMNASYFSVLFKEVMGETYIKYVTRSRMELAKRMLGQGLKVNEVSERVGYRAYRHFSEVFKRYAGTTPGQYKEGGGDPK</sequence>
<dbReference type="PROSITE" id="PS01124">
    <property type="entry name" value="HTH_ARAC_FAMILY_2"/>
    <property type="match status" value="1"/>
</dbReference>
<dbReference type="PANTHER" id="PTHR42713">
    <property type="entry name" value="HISTIDINE KINASE-RELATED"/>
    <property type="match status" value="1"/>
</dbReference>
<dbReference type="EMBL" id="VCIW01000029">
    <property type="protein sequence ID" value="TLS48773.1"/>
    <property type="molecule type" value="Genomic_DNA"/>
</dbReference>
<dbReference type="GO" id="GO:0003700">
    <property type="term" value="F:DNA-binding transcription factor activity"/>
    <property type="evidence" value="ECO:0007669"/>
    <property type="project" value="InterPro"/>
</dbReference>
<dbReference type="InterPro" id="IPR018062">
    <property type="entry name" value="HTH_AraC-typ_CS"/>
</dbReference>
<dbReference type="InterPro" id="IPR011006">
    <property type="entry name" value="CheY-like_superfamily"/>
</dbReference>
<evidence type="ECO:0000256" key="3">
    <source>
        <dbReference type="ARBA" id="ARBA00022553"/>
    </source>
</evidence>
<dbReference type="SUPFAM" id="SSF46689">
    <property type="entry name" value="Homeodomain-like"/>
    <property type="match status" value="2"/>
</dbReference>
<dbReference type="Gene3D" id="3.40.50.2300">
    <property type="match status" value="1"/>
</dbReference>
<dbReference type="RefSeq" id="WP_138197838.1">
    <property type="nucleotide sequence ID" value="NZ_VCIW01000029.1"/>
</dbReference>
<dbReference type="OrthoDB" id="1699at2"/>
<evidence type="ECO:0000313" key="12">
    <source>
        <dbReference type="Proteomes" id="UP000309676"/>
    </source>
</evidence>
<dbReference type="PROSITE" id="PS50110">
    <property type="entry name" value="RESPONSE_REGULATORY"/>
    <property type="match status" value="1"/>
</dbReference>
<dbReference type="SMART" id="SM00342">
    <property type="entry name" value="HTH_ARAC"/>
    <property type="match status" value="1"/>
</dbReference>
<dbReference type="PANTHER" id="PTHR42713:SF3">
    <property type="entry name" value="TRANSCRIPTIONAL REGULATORY PROTEIN HPTR"/>
    <property type="match status" value="1"/>
</dbReference>
<evidence type="ECO:0000256" key="8">
    <source>
        <dbReference type="PROSITE-ProRule" id="PRU00169"/>
    </source>
</evidence>
<dbReference type="SMART" id="SM00448">
    <property type="entry name" value="REC"/>
    <property type="match status" value="1"/>
</dbReference>
<comment type="subcellular location">
    <subcellularLocation>
        <location evidence="1">Cytoplasm</location>
    </subcellularLocation>
</comment>
<evidence type="ECO:0000256" key="6">
    <source>
        <dbReference type="ARBA" id="ARBA00023125"/>
    </source>
</evidence>
<feature type="modified residue" description="4-aspartylphosphate" evidence="8">
    <location>
        <position position="55"/>
    </location>
</feature>
<keyword evidence="7" id="KW-0804">Transcription</keyword>
<evidence type="ECO:0000256" key="7">
    <source>
        <dbReference type="ARBA" id="ARBA00023163"/>
    </source>
</evidence>
<dbReference type="GO" id="GO:0000160">
    <property type="term" value="P:phosphorelay signal transduction system"/>
    <property type="evidence" value="ECO:0007669"/>
    <property type="project" value="UniProtKB-KW"/>
</dbReference>
<evidence type="ECO:0000256" key="4">
    <source>
        <dbReference type="ARBA" id="ARBA00023012"/>
    </source>
</evidence>
<name>A0A5R9G7Q3_9BACL</name>
<feature type="domain" description="Response regulatory" evidence="10">
    <location>
        <begin position="3"/>
        <end position="120"/>
    </location>
</feature>
<evidence type="ECO:0000259" key="9">
    <source>
        <dbReference type="PROSITE" id="PS01124"/>
    </source>
</evidence>
<protein>
    <submittedName>
        <fullName evidence="11">Response regulator</fullName>
    </submittedName>
</protein>
<accession>A0A5R9G7Q3</accession>
<keyword evidence="6" id="KW-0238">DNA-binding</keyword>
<keyword evidence="3 8" id="KW-0597">Phosphoprotein</keyword>
<evidence type="ECO:0000313" key="11">
    <source>
        <dbReference type="EMBL" id="TLS48773.1"/>
    </source>
</evidence>
<dbReference type="InterPro" id="IPR009057">
    <property type="entry name" value="Homeodomain-like_sf"/>
</dbReference>
<gene>
    <name evidence="11" type="ORF">FE782_28940</name>
</gene>
<keyword evidence="5" id="KW-0805">Transcription regulation</keyword>
<dbReference type="PROSITE" id="PS00041">
    <property type="entry name" value="HTH_ARAC_FAMILY_1"/>
    <property type="match status" value="1"/>
</dbReference>
<organism evidence="11 12">
    <name type="scientific">Paenibacillus antri</name>
    <dbReference type="NCBI Taxonomy" id="2582848"/>
    <lineage>
        <taxon>Bacteria</taxon>
        <taxon>Bacillati</taxon>
        <taxon>Bacillota</taxon>
        <taxon>Bacilli</taxon>
        <taxon>Bacillales</taxon>
        <taxon>Paenibacillaceae</taxon>
        <taxon>Paenibacillus</taxon>
    </lineage>
</organism>
<dbReference type="InterPro" id="IPR001789">
    <property type="entry name" value="Sig_transdc_resp-reg_receiver"/>
</dbReference>
<keyword evidence="12" id="KW-1185">Reference proteome</keyword>
<dbReference type="InterPro" id="IPR018060">
    <property type="entry name" value="HTH_AraC"/>
</dbReference>
<dbReference type="PRINTS" id="PR00032">
    <property type="entry name" value="HTHARAC"/>
</dbReference>
<dbReference type="Gene3D" id="1.10.10.60">
    <property type="entry name" value="Homeodomain-like"/>
    <property type="match status" value="2"/>
</dbReference>
<dbReference type="GO" id="GO:0005737">
    <property type="term" value="C:cytoplasm"/>
    <property type="evidence" value="ECO:0007669"/>
    <property type="project" value="UniProtKB-SubCell"/>
</dbReference>
<keyword evidence="4" id="KW-0902">Two-component regulatory system</keyword>
<dbReference type="Proteomes" id="UP000309676">
    <property type="component" value="Unassembled WGS sequence"/>
</dbReference>
<feature type="domain" description="HTH araC/xylS-type" evidence="9">
    <location>
        <begin position="391"/>
        <end position="488"/>
    </location>
</feature>
<dbReference type="InterPro" id="IPR020449">
    <property type="entry name" value="Tscrpt_reg_AraC-type_HTH"/>
</dbReference>
<keyword evidence="2" id="KW-0963">Cytoplasm</keyword>
<dbReference type="InterPro" id="IPR051552">
    <property type="entry name" value="HptR"/>
</dbReference>
<evidence type="ECO:0000256" key="2">
    <source>
        <dbReference type="ARBA" id="ARBA00022490"/>
    </source>
</evidence>
<reference evidence="11 12" key="1">
    <citation type="submission" date="2019-05" db="EMBL/GenBank/DDBJ databases">
        <authorList>
            <person name="Narsing Rao M.P."/>
            <person name="Li W.J."/>
        </authorList>
    </citation>
    <scope>NUCLEOTIDE SEQUENCE [LARGE SCALE GENOMIC DNA]</scope>
    <source>
        <strain evidence="11 12">SYSU_K30003</strain>
    </source>
</reference>
<dbReference type="AlphaFoldDB" id="A0A5R9G7Q3"/>
<evidence type="ECO:0000256" key="5">
    <source>
        <dbReference type="ARBA" id="ARBA00023015"/>
    </source>
</evidence>
<dbReference type="GO" id="GO:0043565">
    <property type="term" value="F:sequence-specific DNA binding"/>
    <property type="evidence" value="ECO:0007669"/>
    <property type="project" value="InterPro"/>
</dbReference>
<evidence type="ECO:0000259" key="10">
    <source>
        <dbReference type="PROSITE" id="PS50110"/>
    </source>
</evidence>
<dbReference type="SUPFAM" id="SSF52172">
    <property type="entry name" value="CheY-like"/>
    <property type="match status" value="1"/>
</dbReference>
<proteinExistence type="predicted"/>